<evidence type="ECO:0000256" key="3">
    <source>
        <dbReference type="ARBA" id="ARBA00022448"/>
    </source>
</evidence>
<dbReference type="Gene3D" id="3.30.70.1350">
    <property type="entry name" value="Cation efflux protein, cytoplasmic domain"/>
    <property type="match status" value="1"/>
</dbReference>
<dbReference type="InterPro" id="IPR027469">
    <property type="entry name" value="Cation_efflux_TMD_sf"/>
</dbReference>
<evidence type="ECO:0000256" key="1">
    <source>
        <dbReference type="ARBA" id="ARBA00004141"/>
    </source>
</evidence>
<name>A0AAD7UEW2_9STRA</name>
<dbReference type="AlphaFoldDB" id="A0AAD7UEW2"/>
<dbReference type="Gene3D" id="1.20.1510.10">
    <property type="entry name" value="Cation efflux protein transmembrane domain"/>
    <property type="match status" value="1"/>
</dbReference>
<evidence type="ECO:0000256" key="6">
    <source>
        <dbReference type="ARBA" id="ARBA00023136"/>
    </source>
</evidence>
<gene>
    <name evidence="10" type="ORF">CTAYLR_004217</name>
</gene>
<dbReference type="GO" id="GO:0008324">
    <property type="term" value="F:monoatomic cation transmembrane transporter activity"/>
    <property type="evidence" value="ECO:0007669"/>
    <property type="project" value="InterPro"/>
</dbReference>
<dbReference type="PANTHER" id="PTHR43840:SF15">
    <property type="entry name" value="MITOCHONDRIAL METAL TRANSPORTER 1-RELATED"/>
    <property type="match status" value="1"/>
</dbReference>
<evidence type="ECO:0000313" key="11">
    <source>
        <dbReference type="Proteomes" id="UP001230188"/>
    </source>
</evidence>
<keyword evidence="3" id="KW-0813">Transport</keyword>
<dbReference type="SUPFAM" id="SSF160240">
    <property type="entry name" value="Cation efflux protein cytoplasmic domain-like"/>
    <property type="match status" value="1"/>
</dbReference>
<feature type="chain" id="PRO_5042036615" description="Cation efflux protein cytoplasmic domain-containing protein" evidence="7">
    <location>
        <begin position="17"/>
        <end position="483"/>
    </location>
</feature>
<sequence>MAVVVVVHATTALVLGYQPRAVVMHTGHSHSHAARSSSSSSSSSPGRKWWHLGDTSAVKWTSTHLGAALQRKSTTGAVAADRITWIGAAVNVVLTVFKLYAGIVCRSAAMISDAVHSASDLFSDLVTLIALWSSRLPADEDHPYGHGRFETVGAMFVGTSLTFAAWGLAGNAIGALRAPTPFEDTGVGRRLALIAALVSILSKEVLYRATMVVAKRLGSAALKANAWHHRSDAMSSVVALIGIAASTVPGLHFADALAGLVVAVMLGNIGLSVTFEALAELTDTVDELDLRAVRKKVEGIEGVRDVKGCRGRLVGGSLVVDVDVVARRNDLSSSACRQLAERVRFALVDDHSILDGKGIKSATIHVVPDVKICPVVATMPSETDLASLVARSLDRHRQLQQLQPGKSPDFLHHDTIVRYDAIQPKIDIVLRPTSSARTVDDLDAIAKRVRADLDNTLGTCGRIDAIYWLSANAPALVEPSVAC</sequence>
<dbReference type="InterPro" id="IPR036837">
    <property type="entry name" value="Cation_efflux_CTD_sf"/>
</dbReference>
<dbReference type="EMBL" id="JAQMWT010000381">
    <property type="protein sequence ID" value="KAJ8602374.1"/>
    <property type="molecule type" value="Genomic_DNA"/>
</dbReference>
<keyword evidence="4" id="KW-0812">Transmembrane</keyword>
<dbReference type="InterPro" id="IPR050291">
    <property type="entry name" value="CDF_Transporter"/>
</dbReference>
<evidence type="ECO:0000259" key="8">
    <source>
        <dbReference type="Pfam" id="PF01545"/>
    </source>
</evidence>
<evidence type="ECO:0000256" key="7">
    <source>
        <dbReference type="SAM" id="SignalP"/>
    </source>
</evidence>
<feature type="domain" description="Cation efflux protein transmembrane" evidence="8">
    <location>
        <begin position="85"/>
        <end position="281"/>
    </location>
</feature>
<dbReference type="InterPro" id="IPR058533">
    <property type="entry name" value="Cation_efflux_TM"/>
</dbReference>
<evidence type="ECO:0000256" key="4">
    <source>
        <dbReference type="ARBA" id="ARBA00022692"/>
    </source>
</evidence>
<keyword evidence="7" id="KW-0732">Signal</keyword>
<dbReference type="SUPFAM" id="SSF161111">
    <property type="entry name" value="Cation efflux protein transmembrane domain-like"/>
    <property type="match status" value="1"/>
</dbReference>
<organism evidence="10 11">
    <name type="scientific">Chrysophaeum taylorii</name>
    <dbReference type="NCBI Taxonomy" id="2483200"/>
    <lineage>
        <taxon>Eukaryota</taxon>
        <taxon>Sar</taxon>
        <taxon>Stramenopiles</taxon>
        <taxon>Ochrophyta</taxon>
        <taxon>Pelagophyceae</taxon>
        <taxon>Pelagomonadales</taxon>
        <taxon>Pelagomonadaceae</taxon>
        <taxon>Chrysophaeum</taxon>
    </lineage>
</organism>
<keyword evidence="6" id="KW-0472">Membrane</keyword>
<keyword evidence="11" id="KW-1185">Reference proteome</keyword>
<evidence type="ECO:0000313" key="10">
    <source>
        <dbReference type="EMBL" id="KAJ8602374.1"/>
    </source>
</evidence>
<dbReference type="InterPro" id="IPR027470">
    <property type="entry name" value="Cation_efflux_CTD"/>
</dbReference>
<evidence type="ECO:0000259" key="9">
    <source>
        <dbReference type="Pfam" id="PF16916"/>
    </source>
</evidence>
<dbReference type="Pfam" id="PF01545">
    <property type="entry name" value="Cation_efflux"/>
    <property type="match status" value="1"/>
</dbReference>
<dbReference type="Pfam" id="PF16916">
    <property type="entry name" value="ZT_dimer"/>
    <property type="match status" value="1"/>
</dbReference>
<dbReference type="InterPro" id="IPR002524">
    <property type="entry name" value="Cation_efflux"/>
</dbReference>
<comment type="subcellular location">
    <subcellularLocation>
        <location evidence="1">Membrane</location>
        <topology evidence="1">Multi-pass membrane protein</topology>
    </subcellularLocation>
</comment>
<keyword evidence="5" id="KW-1133">Transmembrane helix</keyword>
<dbReference type="FunFam" id="1.20.1510.10:FF:000006">
    <property type="entry name" value="Divalent cation efflux transporter"/>
    <property type="match status" value="1"/>
</dbReference>
<feature type="domain" description="Cation efflux protein cytoplasmic" evidence="9">
    <location>
        <begin position="286"/>
        <end position="351"/>
    </location>
</feature>
<comment type="similarity">
    <text evidence="2">Belongs to the cation diffusion facilitator (CDF) transporter (TC 2.A.4) family.</text>
</comment>
<accession>A0AAD7UEW2</accession>
<evidence type="ECO:0008006" key="12">
    <source>
        <dbReference type="Google" id="ProtNLM"/>
    </source>
</evidence>
<proteinExistence type="inferred from homology"/>
<dbReference type="NCBIfam" id="TIGR01297">
    <property type="entry name" value="CDF"/>
    <property type="match status" value="1"/>
</dbReference>
<comment type="caution">
    <text evidence="10">The sequence shown here is derived from an EMBL/GenBank/DDBJ whole genome shotgun (WGS) entry which is preliminary data.</text>
</comment>
<dbReference type="GO" id="GO:0016020">
    <property type="term" value="C:membrane"/>
    <property type="evidence" value="ECO:0007669"/>
    <property type="project" value="UniProtKB-SubCell"/>
</dbReference>
<evidence type="ECO:0000256" key="2">
    <source>
        <dbReference type="ARBA" id="ARBA00008114"/>
    </source>
</evidence>
<protein>
    <recommendedName>
        <fullName evidence="12">Cation efflux protein cytoplasmic domain-containing protein</fullName>
    </recommendedName>
</protein>
<feature type="signal peptide" evidence="7">
    <location>
        <begin position="1"/>
        <end position="16"/>
    </location>
</feature>
<reference evidence="10" key="1">
    <citation type="submission" date="2023-01" db="EMBL/GenBank/DDBJ databases">
        <title>Metagenome sequencing of chrysophaentin producing Chrysophaeum taylorii.</title>
        <authorList>
            <person name="Davison J."/>
            <person name="Bewley C."/>
        </authorList>
    </citation>
    <scope>NUCLEOTIDE SEQUENCE</scope>
    <source>
        <strain evidence="10">NIES-1699</strain>
    </source>
</reference>
<evidence type="ECO:0000256" key="5">
    <source>
        <dbReference type="ARBA" id="ARBA00022989"/>
    </source>
</evidence>
<dbReference type="PANTHER" id="PTHR43840">
    <property type="entry name" value="MITOCHONDRIAL METAL TRANSPORTER 1-RELATED"/>
    <property type="match status" value="1"/>
</dbReference>
<dbReference type="Proteomes" id="UP001230188">
    <property type="component" value="Unassembled WGS sequence"/>
</dbReference>